<sequence length="563" mass="61716">GRRAPHAAPPKTSKIDRFIPRPQRVVAKRLDDFAGMLPRAMVQHRSDHHIHRSVLFSGDTRTFDSSDHGSFASSVVNKKVPPSDRESQIRLPDRRSQVADFDKSNKVYPSHFKDLEKPLDRTWVIEAEQDSRVDPSHFKSLGEPFDYKNFGLVPSEHRTAAAPLGDSTVDPRKQLRLGDRVTAAGVKSGVLRFYGETEFADASVSGGKHSGVGNGVVYFPCRPGHGIFAPESKVRLQSTTMLPQLPANSVAVEGDPPQPEKTSKAASLFSRPPKLGLPGKSFLPVPVEAQGHRSSGGVERIVRSGTEGMRKSASTLFPTDHAPLLKGADLAGSPEIGPYVLAKLRNALMNELPPQHPAPRTRVPWPRMFYHRSTRIPTRQVRWESGVRKSRGRDGRRSHGLSLPDCRDSRRGRRRIQAGEILTDGAIRDATLSFEGLSVIPNSFSTDDVADLPKEEEVSKELTLTSFQPADDEGEDNVPMISSNERAADPAVQLSGSGGLPQHRRSAERRDSDHRGLATQRTGVRGINIRDGPAFRLRGVLTVALSSSRSTEEDSATVETSTD</sequence>
<accession>A0AC60R0R2</accession>
<keyword evidence="2" id="KW-1185">Reference proteome</keyword>
<name>A0AC60R0R2_IXOPE</name>
<comment type="caution">
    <text evidence="1">The sequence shown here is derived from an EMBL/GenBank/DDBJ whole genome shotgun (WGS) entry which is preliminary data.</text>
</comment>
<evidence type="ECO:0000313" key="2">
    <source>
        <dbReference type="Proteomes" id="UP000805193"/>
    </source>
</evidence>
<reference evidence="1 2" key="1">
    <citation type="journal article" date="2020" name="Cell">
        <title>Large-Scale Comparative Analyses of Tick Genomes Elucidate Their Genetic Diversity and Vector Capacities.</title>
        <authorList>
            <consortium name="Tick Genome and Microbiome Consortium (TIGMIC)"/>
            <person name="Jia N."/>
            <person name="Wang J."/>
            <person name="Shi W."/>
            <person name="Du L."/>
            <person name="Sun Y."/>
            <person name="Zhan W."/>
            <person name="Jiang J.F."/>
            <person name="Wang Q."/>
            <person name="Zhang B."/>
            <person name="Ji P."/>
            <person name="Bell-Sakyi L."/>
            <person name="Cui X.M."/>
            <person name="Yuan T.T."/>
            <person name="Jiang B.G."/>
            <person name="Yang W.F."/>
            <person name="Lam T.T."/>
            <person name="Chang Q.C."/>
            <person name="Ding S.J."/>
            <person name="Wang X.J."/>
            <person name="Zhu J.G."/>
            <person name="Ruan X.D."/>
            <person name="Zhao L."/>
            <person name="Wei J.T."/>
            <person name="Ye R.Z."/>
            <person name="Que T.C."/>
            <person name="Du C.H."/>
            <person name="Zhou Y.H."/>
            <person name="Cheng J.X."/>
            <person name="Dai P.F."/>
            <person name="Guo W.B."/>
            <person name="Han X.H."/>
            <person name="Huang E.J."/>
            <person name="Li L.F."/>
            <person name="Wei W."/>
            <person name="Gao Y.C."/>
            <person name="Liu J.Z."/>
            <person name="Shao H.Z."/>
            <person name="Wang X."/>
            <person name="Wang C.C."/>
            <person name="Yang T.C."/>
            <person name="Huo Q.B."/>
            <person name="Li W."/>
            <person name="Chen H.Y."/>
            <person name="Chen S.E."/>
            <person name="Zhou L.G."/>
            <person name="Ni X.B."/>
            <person name="Tian J.H."/>
            <person name="Sheng Y."/>
            <person name="Liu T."/>
            <person name="Pan Y.S."/>
            <person name="Xia L.Y."/>
            <person name="Li J."/>
            <person name="Zhao F."/>
            <person name="Cao W.C."/>
        </authorList>
    </citation>
    <scope>NUCLEOTIDE SEQUENCE [LARGE SCALE GENOMIC DNA]</scope>
    <source>
        <strain evidence="1">Iper-2018</strain>
    </source>
</reference>
<evidence type="ECO:0000313" key="1">
    <source>
        <dbReference type="EMBL" id="KAG0445539.1"/>
    </source>
</evidence>
<organism evidence="1 2">
    <name type="scientific">Ixodes persulcatus</name>
    <name type="common">Taiga tick</name>
    <dbReference type="NCBI Taxonomy" id="34615"/>
    <lineage>
        <taxon>Eukaryota</taxon>
        <taxon>Metazoa</taxon>
        <taxon>Ecdysozoa</taxon>
        <taxon>Arthropoda</taxon>
        <taxon>Chelicerata</taxon>
        <taxon>Arachnida</taxon>
        <taxon>Acari</taxon>
        <taxon>Parasitiformes</taxon>
        <taxon>Ixodida</taxon>
        <taxon>Ixodoidea</taxon>
        <taxon>Ixodidae</taxon>
        <taxon>Ixodinae</taxon>
        <taxon>Ixodes</taxon>
    </lineage>
</organism>
<protein>
    <submittedName>
        <fullName evidence="1">Uncharacterized protein</fullName>
    </submittedName>
</protein>
<dbReference type="EMBL" id="JABSTQ010000243">
    <property type="protein sequence ID" value="KAG0445539.1"/>
    <property type="molecule type" value="Genomic_DNA"/>
</dbReference>
<feature type="non-terminal residue" evidence="1">
    <location>
        <position position="563"/>
    </location>
</feature>
<dbReference type="Proteomes" id="UP000805193">
    <property type="component" value="Unassembled WGS sequence"/>
</dbReference>
<gene>
    <name evidence="1" type="ORF">HPB47_014138</name>
</gene>
<feature type="non-terminal residue" evidence="1">
    <location>
        <position position="1"/>
    </location>
</feature>
<proteinExistence type="predicted"/>